<evidence type="ECO:0000256" key="1">
    <source>
        <dbReference type="SAM" id="SignalP"/>
    </source>
</evidence>
<keyword evidence="3" id="KW-0808">Transferase</keyword>
<feature type="domain" description="Pyrrolo-quinoline quinone repeat" evidence="2">
    <location>
        <begin position="105"/>
        <end position="357"/>
    </location>
</feature>
<protein>
    <submittedName>
        <fullName evidence="3">Serine/threonine-protein kinase AfsK</fullName>
        <ecNumber evidence="3">2.7.11.1</ecNumber>
    </submittedName>
</protein>
<keyword evidence="1" id="KW-0732">Signal</keyword>
<evidence type="ECO:0000259" key="2">
    <source>
        <dbReference type="Pfam" id="PF13360"/>
    </source>
</evidence>
<dbReference type="InterPro" id="IPR011047">
    <property type="entry name" value="Quinoprotein_ADH-like_sf"/>
</dbReference>
<dbReference type="PANTHER" id="PTHR34512">
    <property type="entry name" value="CELL SURFACE PROTEIN"/>
    <property type="match status" value="1"/>
</dbReference>
<dbReference type="RefSeq" id="WP_146389024.1">
    <property type="nucleotide sequence ID" value="NZ_SJPK01000001.1"/>
</dbReference>
<gene>
    <name evidence="3" type="primary">afsK_1</name>
    <name evidence="3" type="ORF">CA85_00070</name>
</gene>
<proteinExistence type="predicted"/>
<dbReference type="EMBL" id="SJPK01000001">
    <property type="protein sequence ID" value="TWT74722.1"/>
    <property type="molecule type" value="Genomic_DNA"/>
</dbReference>
<dbReference type="SUPFAM" id="SSF50998">
    <property type="entry name" value="Quinoprotein alcohol dehydrogenase-like"/>
    <property type="match status" value="1"/>
</dbReference>
<sequence length="434" mass="47469" precursor="true">MSIRCCLHPAPRWAGVCSILLLALLCERFAVASDTWPEFRGPRGDGIAVDQSPPIEFGDDKNLTWKTPLAGRAWSSPVIADNVIWLTTAIERSAEEVVELKLLSLDAETGELRKTIDLSTVRAPDSIHATNSYASPTPVIDNQSVYCHFGTYGTFCVDRSSGQVVWQRTLPLEHGVGPGSSPIVHEGRLILIQDGMDQQYVTALAADTGQDVWTKQRPPMEAPTGDQKKAYCTPVIVTDSLGREQLLCMGSQWMVSYDAENGEEYWRLYHGKGYSVVPRPVVLGDVVFFATGFNTPELWAGRIDGEGDVTSTHVQWAVKKGIPSKSSPVLHDGLLYLVDDNGVASCFDTQTGDRVWKKRLGGKFSASPILAGNHLYFGNHEGEVFVLTLGDDSEVVTTNQVEGQIMASPAVIDNALILRTDEAIYRFENPSPAS</sequence>
<dbReference type="EC" id="2.7.11.1" evidence="3"/>
<dbReference type="Proteomes" id="UP000318053">
    <property type="component" value="Unassembled WGS sequence"/>
</dbReference>
<dbReference type="Gene3D" id="2.40.10.480">
    <property type="match status" value="1"/>
</dbReference>
<comment type="caution">
    <text evidence="3">The sequence shown here is derived from an EMBL/GenBank/DDBJ whole genome shotgun (WGS) entry which is preliminary data.</text>
</comment>
<dbReference type="InterPro" id="IPR015943">
    <property type="entry name" value="WD40/YVTN_repeat-like_dom_sf"/>
</dbReference>
<feature type="chain" id="PRO_5022827986" evidence="1">
    <location>
        <begin position="33"/>
        <end position="434"/>
    </location>
</feature>
<dbReference type="AlphaFoldDB" id="A0A5C5YIM3"/>
<evidence type="ECO:0000313" key="3">
    <source>
        <dbReference type="EMBL" id="TWT74722.1"/>
    </source>
</evidence>
<dbReference type="InterPro" id="IPR002372">
    <property type="entry name" value="PQQ_rpt_dom"/>
</dbReference>
<dbReference type="OrthoDB" id="244732at2"/>
<accession>A0A5C5YIM3</accession>
<dbReference type="Gene3D" id="2.130.10.10">
    <property type="entry name" value="YVTN repeat-like/Quinoprotein amine dehydrogenase"/>
    <property type="match status" value="1"/>
</dbReference>
<evidence type="ECO:0000313" key="4">
    <source>
        <dbReference type="Proteomes" id="UP000318053"/>
    </source>
</evidence>
<name>A0A5C5YIM3_9BACT</name>
<dbReference type="SMART" id="SM00564">
    <property type="entry name" value="PQQ"/>
    <property type="match status" value="6"/>
</dbReference>
<keyword evidence="4" id="KW-1185">Reference proteome</keyword>
<dbReference type="GO" id="GO:0004674">
    <property type="term" value="F:protein serine/threonine kinase activity"/>
    <property type="evidence" value="ECO:0007669"/>
    <property type="project" value="UniProtKB-EC"/>
</dbReference>
<dbReference type="Pfam" id="PF13360">
    <property type="entry name" value="PQQ_2"/>
    <property type="match status" value="1"/>
</dbReference>
<feature type="signal peptide" evidence="1">
    <location>
        <begin position="1"/>
        <end position="32"/>
    </location>
</feature>
<organism evidence="3 4">
    <name type="scientific">Allorhodopirellula solitaria</name>
    <dbReference type="NCBI Taxonomy" id="2527987"/>
    <lineage>
        <taxon>Bacteria</taxon>
        <taxon>Pseudomonadati</taxon>
        <taxon>Planctomycetota</taxon>
        <taxon>Planctomycetia</taxon>
        <taxon>Pirellulales</taxon>
        <taxon>Pirellulaceae</taxon>
        <taxon>Allorhodopirellula</taxon>
    </lineage>
</organism>
<reference evidence="3 4" key="1">
    <citation type="submission" date="2019-02" db="EMBL/GenBank/DDBJ databases">
        <title>Deep-cultivation of Planctomycetes and their phenomic and genomic characterization uncovers novel biology.</title>
        <authorList>
            <person name="Wiegand S."/>
            <person name="Jogler M."/>
            <person name="Boedeker C."/>
            <person name="Pinto D."/>
            <person name="Vollmers J."/>
            <person name="Rivas-Marin E."/>
            <person name="Kohn T."/>
            <person name="Peeters S.H."/>
            <person name="Heuer A."/>
            <person name="Rast P."/>
            <person name="Oberbeckmann S."/>
            <person name="Bunk B."/>
            <person name="Jeske O."/>
            <person name="Meyerdierks A."/>
            <person name="Storesund J.E."/>
            <person name="Kallscheuer N."/>
            <person name="Luecker S."/>
            <person name="Lage O.M."/>
            <person name="Pohl T."/>
            <person name="Merkel B.J."/>
            <person name="Hornburger P."/>
            <person name="Mueller R.-W."/>
            <person name="Bruemmer F."/>
            <person name="Labrenz M."/>
            <person name="Spormann A.M."/>
            <person name="Op Den Camp H."/>
            <person name="Overmann J."/>
            <person name="Amann R."/>
            <person name="Jetten M.S.M."/>
            <person name="Mascher T."/>
            <person name="Medema M.H."/>
            <person name="Devos D.P."/>
            <person name="Kaster A.-K."/>
            <person name="Ovreas L."/>
            <person name="Rohde M."/>
            <person name="Galperin M.Y."/>
            <person name="Jogler C."/>
        </authorList>
    </citation>
    <scope>NUCLEOTIDE SEQUENCE [LARGE SCALE GENOMIC DNA]</scope>
    <source>
        <strain evidence="3 4">CA85</strain>
    </source>
</reference>
<dbReference type="InterPro" id="IPR018391">
    <property type="entry name" value="PQQ_b-propeller_rpt"/>
</dbReference>
<keyword evidence="3" id="KW-0418">Kinase</keyword>
<dbReference type="PANTHER" id="PTHR34512:SF30">
    <property type="entry name" value="OUTER MEMBRANE PROTEIN ASSEMBLY FACTOR BAMB"/>
    <property type="match status" value="1"/>
</dbReference>